<proteinExistence type="predicted"/>
<keyword evidence="5" id="KW-1185">Reference proteome</keyword>
<evidence type="ECO:0000313" key="4">
    <source>
        <dbReference type="EMBL" id="KAK8837879.1"/>
    </source>
</evidence>
<evidence type="ECO:0000256" key="1">
    <source>
        <dbReference type="SAM" id="MobiDB-lite"/>
    </source>
</evidence>
<reference evidence="3 5" key="1">
    <citation type="submission" date="2024-04" db="EMBL/GenBank/DDBJ databases">
        <title>Tritrichomonas musculus Genome.</title>
        <authorList>
            <person name="Alves-Ferreira E."/>
            <person name="Grigg M."/>
            <person name="Lorenzi H."/>
            <person name="Galac M."/>
        </authorList>
    </citation>
    <scope>NUCLEOTIDE SEQUENCE [LARGE SCALE GENOMIC DNA]</scope>
    <source>
        <strain evidence="3 5">EAF2021</strain>
    </source>
</reference>
<evidence type="ECO:0000313" key="5">
    <source>
        <dbReference type="Proteomes" id="UP001470230"/>
    </source>
</evidence>
<sequence>MLFYLLLFSNSLFPPEFQELAQKALENSRVKIAKASREDTKLPGYYSGPNYHFNLVEPLTSTNSNDLKGYAAENNNLALVKRKKCSLPKTFVFCDPVTQKLYKVIRQVASDNNVVIYKCEETCIFSIMRNFELQYHSLREEPIKYKNNSSRVPQDDFPFNNDLLKYNYQWDEQNNIPQFTNIPDTNVKYGYGALSSMAIDAVFSFSFKNPKFYGKVTLKTIIGAGIDVPAEEIKIPSFKTKMFQYLIKGVDKDLKFMNLKVSIGTFFNLQLSFEDIIVKLQTGLQYCKNMDITASKYFEITLDNIVDSDWEIRFSPLPDLNEALTKLTDTITSASLTATLDVMPSISFKIQIASASTQVFIGLHIPFKFDFSFDENFCIFPHIKGEATLVPGMFFTVDEIKVPLLGTVFKRWNIDKYYEKLKLDIPSFCIGPKVQNQYVENHKTDSKFTPIEFPMKTVHKQYTEPWKTDETLKVFNVKCASGILGTNPDQEYISVAASNAVIIADNIHTFGNFYNYFKAPSSGEFTFTAQRKDLTQTDLLIDISISYIDGEIQKVERQVVNKITVKKSTTTPIYMPTDYAVAAFLSSPPIYSNQFTFCPITLDSSIILLNQVNEDGIINIIHSSTYITNLEPSVTVDLSFMYDFYAEVGAKTVQYSVYADDTDTIIVSQDNEQILSIEKTDYYFDVIIDRELLKKPITFIRKCINNEGEMCQITYPAPEKTGYHIIKYPNTDGISITGSGFLVEAIPVTAGVSFTYHKNSKDPITLIKEYTQTEPAVVVPKFESTNAKTNDKRVCLYKGEEILPFSRKYFNSNIEELIKQLKLKPPNGDISDISSDENGCITFPSSYLPSEDVQITNLVKEVCDIPIVPISIEVPDEPEKTEVPDEPEKTEIPDEPSNEKEAYGDITLDTSQNVDAQLKTGFQQITANSENTIKILRIKSNSFTFESELEDNQKIKVQDKATITYKSGNLNLALDKNSNVNVILDENNQAKLSVYGSGNIGLQLTEENSQKTDVEAALYTKSDIKDVTTFIVPNNVKSLTIDSVELSSNGQILAKKENTDEIKINVKQVNLVENTISNLQNMAIEDTLLIPQPSQVNLEKVEFTDKTKINMQISSFSFDNFVRGIFESVPKIHLSMMNENNELPKENEEYSIVKGKFSDVSCESWGNGIDYGDSGFNNYVCRDSESTKSLEDEGEKSLYVLRKPAKKKGGNGLSGGAIAGIVIACLVVAAAAVALCLYFFVFKKKKVSPEKSTEEGN</sequence>
<evidence type="ECO:0000256" key="2">
    <source>
        <dbReference type="SAM" id="Phobius"/>
    </source>
</evidence>
<organism evidence="3 5">
    <name type="scientific">Tritrichomonas musculus</name>
    <dbReference type="NCBI Taxonomy" id="1915356"/>
    <lineage>
        <taxon>Eukaryota</taxon>
        <taxon>Metamonada</taxon>
        <taxon>Parabasalia</taxon>
        <taxon>Tritrichomonadida</taxon>
        <taxon>Tritrichomonadidae</taxon>
        <taxon>Tritrichomonas</taxon>
    </lineage>
</organism>
<dbReference type="EMBL" id="JAPFFF010000213">
    <property type="protein sequence ID" value="KAK8835197.1"/>
    <property type="molecule type" value="Genomic_DNA"/>
</dbReference>
<feature type="compositionally biased region" description="Basic and acidic residues" evidence="1">
    <location>
        <begin position="877"/>
        <end position="899"/>
    </location>
</feature>
<name>A0ABR2GNR0_9EUKA</name>
<feature type="transmembrane region" description="Helical" evidence="2">
    <location>
        <begin position="1217"/>
        <end position="1241"/>
    </location>
</feature>
<keyword evidence="2" id="KW-0472">Membrane</keyword>
<protein>
    <recommendedName>
        <fullName evidence="6">Surface antigen BspA-like</fullName>
    </recommendedName>
</protein>
<keyword evidence="2" id="KW-1133">Transmembrane helix</keyword>
<dbReference type="EMBL" id="JAPFFF010000057">
    <property type="protein sequence ID" value="KAK8837879.1"/>
    <property type="molecule type" value="Genomic_DNA"/>
</dbReference>
<evidence type="ECO:0008006" key="6">
    <source>
        <dbReference type="Google" id="ProtNLM"/>
    </source>
</evidence>
<comment type="caution">
    <text evidence="3">The sequence shown here is derived from an EMBL/GenBank/DDBJ whole genome shotgun (WGS) entry which is preliminary data.</text>
</comment>
<dbReference type="Proteomes" id="UP001470230">
    <property type="component" value="Unassembled WGS sequence"/>
</dbReference>
<accession>A0ABR2GNR0</accession>
<feature type="region of interest" description="Disordered" evidence="1">
    <location>
        <begin position="874"/>
        <end position="899"/>
    </location>
</feature>
<evidence type="ECO:0000313" key="3">
    <source>
        <dbReference type="EMBL" id="KAK8835197.1"/>
    </source>
</evidence>
<keyword evidence="2" id="KW-0812">Transmembrane</keyword>
<gene>
    <name evidence="3" type="ORF">M9Y10_017288</name>
    <name evidence="4" type="ORF">M9Y10_035820</name>
</gene>